<dbReference type="InterPro" id="IPR016174">
    <property type="entry name" value="Di-haem_cyt_TM"/>
</dbReference>
<dbReference type="RefSeq" id="WP_265507386.1">
    <property type="nucleotide sequence ID" value="NZ_JAOTBE010000030.1"/>
</dbReference>
<comment type="similarity">
    <text evidence="3">Belongs to the formate dehydrogenase gamma subunit family.</text>
</comment>
<comment type="subcellular location">
    <subcellularLocation>
        <location evidence="2">Cell membrane</location>
        <topology evidence="2">Multi-pass membrane protein</topology>
    </subcellularLocation>
</comment>
<evidence type="ECO:0000256" key="4">
    <source>
        <dbReference type="ARBA" id="ARBA00022448"/>
    </source>
</evidence>
<dbReference type="PANTHER" id="PTHR30074:SF5">
    <property type="entry name" value="FORMATE DEHYDROGENASE, NITRATE-INDUCIBLE, CYTOCHROME B556(FDN) SUBUNIT"/>
    <property type="match status" value="1"/>
</dbReference>
<dbReference type="NCBIfam" id="TIGR01583">
    <property type="entry name" value="formate-DH-gamm"/>
    <property type="match status" value="1"/>
</dbReference>
<feature type="transmembrane region" description="Helical" evidence="13">
    <location>
        <begin position="34"/>
        <end position="58"/>
    </location>
</feature>
<keyword evidence="5" id="KW-1003">Cell membrane</keyword>
<dbReference type="PANTHER" id="PTHR30074">
    <property type="entry name" value="FORMATE DEHYDROGENASE, NITRATE-INDUCIBLE, CYTOCHROME B556 FDN SUBUNIT"/>
    <property type="match status" value="1"/>
</dbReference>
<dbReference type="Gene3D" id="1.20.950.20">
    <property type="entry name" value="Transmembrane di-heme cytochromes, Chain C"/>
    <property type="match status" value="1"/>
</dbReference>
<evidence type="ECO:0000256" key="8">
    <source>
        <dbReference type="ARBA" id="ARBA00022723"/>
    </source>
</evidence>
<dbReference type="Proteomes" id="UP001589795">
    <property type="component" value="Unassembled WGS sequence"/>
</dbReference>
<evidence type="ECO:0000256" key="13">
    <source>
        <dbReference type="SAM" id="Phobius"/>
    </source>
</evidence>
<evidence type="ECO:0000256" key="12">
    <source>
        <dbReference type="ARBA" id="ARBA00023136"/>
    </source>
</evidence>
<keyword evidence="16" id="KW-1185">Reference proteome</keyword>
<dbReference type="InterPro" id="IPR006471">
    <property type="entry name" value="Formate_DH_gsu"/>
</dbReference>
<evidence type="ECO:0000256" key="7">
    <source>
        <dbReference type="ARBA" id="ARBA00022692"/>
    </source>
</evidence>
<evidence type="ECO:0000256" key="1">
    <source>
        <dbReference type="ARBA" id="ARBA00001971"/>
    </source>
</evidence>
<evidence type="ECO:0000256" key="5">
    <source>
        <dbReference type="ARBA" id="ARBA00022475"/>
    </source>
</evidence>
<keyword evidence="10 13" id="KW-1133">Transmembrane helix</keyword>
<dbReference type="Pfam" id="PF01292">
    <property type="entry name" value="Ni_hydr_CYTB"/>
    <property type="match status" value="1"/>
</dbReference>
<feature type="domain" description="Cytochrome b561 bacterial/Ni-hydrogenase" evidence="14">
    <location>
        <begin position="24"/>
        <end position="201"/>
    </location>
</feature>
<keyword evidence="6" id="KW-0349">Heme</keyword>
<dbReference type="EC" id="1.17.1.9" evidence="15"/>
<dbReference type="InterPro" id="IPR011577">
    <property type="entry name" value="Cyt_b561_bac/Ni-Hgenase"/>
</dbReference>
<dbReference type="InterPro" id="IPR051817">
    <property type="entry name" value="FDH_cytochrome_b556_subunit"/>
</dbReference>
<organism evidence="15 16">
    <name type="scientific">Paracoccus rhizosphaerae</name>
    <dbReference type="NCBI Taxonomy" id="1133347"/>
    <lineage>
        <taxon>Bacteria</taxon>
        <taxon>Pseudomonadati</taxon>
        <taxon>Pseudomonadota</taxon>
        <taxon>Alphaproteobacteria</taxon>
        <taxon>Rhodobacterales</taxon>
        <taxon>Paracoccaceae</taxon>
        <taxon>Paracoccus</taxon>
    </lineage>
</organism>
<keyword evidence="9" id="KW-0249">Electron transport</keyword>
<reference evidence="15 16" key="1">
    <citation type="submission" date="2024-09" db="EMBL/GenBank/DDBJ databases">
        <authorList>
            <person name="Sun Q."/>
            <person name="Mori K."/>
        </authorList>
    </citation>
    <scope>NUCLEOTIDE SEQUENCE [LARGE SCALE GENOMIC DNA]</scope>
    <source>
        <strain evidence="15 16">CCM 7904</strain>
    </source>
</reference>
<dbReference type="GO" id="GO:0008863">
    <property type="term" value="F:formate dehydrogenase (NAD+) activity"/>
    <property type="evidence" value="ECO:0007669"/>
    <property type="project" value="UniProtKB-EC"/>
</dbReference>
<proteinExistence type="inferred from homology"/>
<sequence>MAPRPYYSERGDRIDGLAPVTVSRYRGFTRANHWVTALALIVLALSGLALFDPALYFLTGLFGGGQTTRWLHPIVGVVLFFSFLLMFVQLWRLNMPRPEDTTWVTKFGDVVKGNEDALPELGKYNPGQKFVFWAMTGLIVVLIVTGVLIWQQVVGHWVSVPVRRVAVLVHAISAVLILLVFILHVYAAIWTRGTLRAMTRGTVTGGWAWRHHRKWLREVASRDNKGPAE</sequence>
<keyword evidence="8" id="KW-0479">Metal-binding</keyword>
<evidence type="ECO:0000313" key="15">
    <source>
        <dbReference type="EMBL" id="MFC0201196.1"/>
    </source>
</evidence>
<comment type="caution">
    <text evidence="15">The sequence shown here is derived from an EMBL/GenBank/DDBJ whole genome shotgun (WGS) entry which is preliminary data.</text>
</comment>
<evidence type="ECO:0000259" key="14">
    <source>
        <dbReference type="Pfam" id="PF01292"/>
    </source>
</evidence>
<name>A0ABV6CKD5_9RHOB</name>
<protein>
    <submittedName>
        <fullName evidence="15">Formate dehydrogenase subunit gamma</fullName>
        <ecNumber evidence="15">1.17.1.9</ecNumber>
    </submittedName>
</protein>
<evidence type="ECO:0000256" key="10">
    <source>
        <dbReference type="ARBA" id="ARBA00022989"/>
    </source>
</evidence>
<evidence type="ECO:0000313" key="16">
    <source>
        <dbReference type="Proteomes" id="UP001589795"/>
    </source>
</evidence>
<keyword evidence="11" id="KW-0408">Iron</keyword>
<dbReference type="SUPFAM" id="SSF81342">
    <property type="entry name" value="Transmembrane di-heme cytochromes"/>
    <property type="match status" value="1"/>
</dbReference>
<evidence type="ECO:0000256" key="6">
    <source>
        <dbReference type="ARBA" id="ARBA00022617"/>
    </source>
</evidence>
<feature type="transmembrane region" description="Helical" evidence="13">
    <location>
        <begin position="70"/>
        <end position="88"/>
    </location>
</feature>
<keyword evidence="12 13" id="KW-0472">Membrane</keyword>
<feature type="transmembrane region" description="Helical" evidence="13">
    <location>
        <begin position="165"/>
        <end position="190"/>
    </location>
</feature>
<keyword evidence="7 13" id="KW-0812">Transmembrane</keyword>
<evidence type="ECO:0000256" key="3">
    <source>
        <dbReference type="ARBA" id="ARBA00010747"/>
    </source>
</evidence>
<accession>A0ABV6CKD5</accession>
<keyword evidence="15" id="KW-0560">Oxidoreductase</keyword>
<comment type="cofactor">
    <cofactor evidence="1">
        <name>heme</name>
        <dbReference type="ChEBI" id="CHEBI:30413"/>
    </cofactor>
</comment>
<keyword evidence="4" id="KW-0813">Transport</keyword>
<evidence type="ECO:0000256" key="9">
    <source>
        <dbReference type="ARBA" id="ARBA00022982"/>
    </source>
</evidence>
<feature type="transmembrane region" description="Helical" evidence="13">
    <location>
        <begin position="130"/>
        <end position="153"/>
    </location>
</feature>
<gene>
    <name evidence="15" type="ORF">ACFFIZ_12990</name>
</gene>
<dbReference type="EMBL" id="JBHLWQ010000122">
    <property type="protein sequence ID" value="MFC0201196.1"/>
    <property type="molecule type" value="Genomic_DNA"/>
</dbReference>
<evidence type="ECO:0000256" key="11">
    <source>
        <dbReference type="ARBA" id="ARBA00023004"/>
    </source>
</evidence>
<evidence type="ECO:0000256" key="2">
    <source>
        <dbReference type="ARBA" id="ARBA00004651"/>
    </source>
</evidence>